<dbReference type="InterPro" id="IPR000719">
    <property type="entry name" value="Prot_kinase_dom"/>
</dbReference>
<keyword evidence="3" id="KW-1185">Reference proteome</keyword>
<dbReference type="EMBL" id="JAPEUY010000019">
    <property type="protein sequence ID" value="KAJ4363495.1"/>
    <property type="molecule type" value="Genomic_DNA"/>
</dbReference>
<dbReference type="GO" id="GO:0004672">
    <property type="term" value="F:protein kinase activity"/>
    <property type="evidence" value="ECO:0007669"/>
    <property type="project" value="InterPro"/>
</dbReference>
<feature type="domain" description="Protein kinase" evidence="1">
    <location>
        <begin position="182"/>
        <end position="560"/>
    </location>
</feature>
<evidence type="ECO:0000313" key="2">
    <source>
        <dbReference type="EMBL" id="KAJ4363495.1"/>
    </source>
</evidence>
<protein>
    <recommendedName>
        <fullName evidence="1">Protein kinase domain-containing protein</fullName>
    </recommendedName>
</protein>
<dbReference type="GO" id="GO:0005524">
    <property type="term" value="F:ATP binding"/>
    <property type="evidence" value="ECO:0007669"/>
    <property type="project" value="InterPro"/>
</dbReference>
<dbReference type="SUPFAM" id="SSF56112">
    <property type="entry name" value="Protein kinase-like (PK-like)"/>
    <property type="match status" value="1"/>
</dbReference>
<dbReference type="SMART" id="SM00220">
    <property type="entry name" value="S_TKc"/>
    <property type="match status" value="1"/>
</dbReference>
<organism evidence="2 3">
    <name type="scientific">Neocucurbitaria cava</name>
    <dbReference type="NCBI Taxonomy" id="798079"/>
    <lineage>
        <taxon>Eukaryota</taxon>
        <taxon>Fungi</taxon>
        <taxon>Dikarya</taxon>
        <taxon>Ascomycota</taxon>
        <taxon>Pezizomycotina</taxon>
        <taxon>Dothideomycetes</taxon>
        <taxon>Pleosporomycetidae</taxon>
        <taxon>Pleosporales</taxon>
        <taxon>Pleosporineae</taxon>
        <taxon>Cucurbitariaceae</taxon>
        <taxon>Neocucurbitaria</taxon>
    </lineage>
</organism>
<accession>A0A9W9CI66</accession>
<proteinExistence type="predicted"/>
<dbReference type="PROSITE" id="PS50011">
    <property type="entry name" value="PROTEIN_KINASE_DOM"/>
    <property type="match status" value="1"/>
</dbReference>
<evidence type="ECO:0000259" key="1">
    <source>
        <dbReference type="PROSITE" id="PS50011"/>
    </source>
</evidence>
<dbReference type="Gene3D" id="1.10.510.10">
    <property type="entry name" value="Transferase(Phosphotransferase) domain 1"/>
    <property type="match status" value="1"/>
</dbReference>
<dbReference type="InterPro" id="IPR011009">
    <property type="entry name" value="Kinase-like_dom_sf"/>
</dbReference>
<sequence length="603" mass="68752">MSQAQTRLTAPYRSAQGYYKRVWRLALVGRHPRWTEHTIKRNLAYLWASRTLQEQQHCEQLVVNQSLNLPDIDETAMPDKSVAKTWVPHPRSWERMRAPEVHNVVGGVGAPEAEVPEHHSVAPPGVLPAPQNPSQAYSVNSTPFPFWPQTGDVSASLPPDDEDAVETAGTLLAGPDHDESTWHFARTLGEGRNARVYLWVQTSPDNIITDRMCVKDTHPASREYWINPTNWRDGLPQELAICQRLHKCKSEGILRFRGYRLNMQERRYRMYNDVCDYTDLGDVLSSYFVEHAAALGCEEAPVHLPEGFLWYVLGALVDAVSVLRDGDGNEGWEKIVHKDLCLDNIFVMATKRDDEVNSAVEGTEMTNAYGHTVREVGRKDWPRLLLADFDASFFSLQNNTDAYQDNPYHYCAKSVPEDPEDEVATDGRYAPEFYRSFYTQIASKRGIHKEDPFTGADVKIINAADVWAIGQIMFNLLHNLSSGPDYRPFFDSASSKRRKLVNGEPYTVAELNEHVFSGESPYQVTKKYSEKLKGLVRECLPWDPEDRIKLRTLKERIEKLAEREREMGLGEEGIRLVVPEGMQEYEVGRVWLGKRKRGEDGED</sequence>
<dbReference type="AlphaFoldDB" id="A0A9W9CI66"/>
<dbReference type="OrthoDB" id="3673723at2759"/>
<dbReference type="PANTHER" id="PTHR44305">
    <property type="entry name" value="SI:DKEY-192D15.2-RELATED"/>
    <property type="match status" value="1"/>
</dbReference>
<dbReference type="Proteomes" id="UP001140560">
    <property type="component" value="Unassembled WGS sequence"/>
</dbReference>
<reference evidence="2" key="1">
    <citation type="submission" date="2022-10" db="EMBL/GenBank/DDBJ databases">
        <title>Tapping the CABI collections for fungal endophytes: first genome assemblies for Collariella, Neodidymelliopsis, Ascochyta clinopodiicola, Didymella pomorum, Didymosphaeria variabile, Neocosmospora piperis and Neocucurbitaria cava.</title>
        <authorList>
            <person name="Hill R."/>
        </authorList>
    </citation>
    <scope>NUCLEOTIDE SEQUENCE</scope>
    <source>
        <strain evidence="2">IMI 356814</strain>
    </source>
</reference>
<evidence type="ECO:0000313" key="3">
    <source>
        <dbReference type="Proteomes" id="UP001140560"/>
    </source>
</evidence>
<gene>
    <name evidence="2" type="ORF">N0V83_009790</name>
</gene>
<name>A0A9W9CI66_9PLEO</name>
<dbReference type="InterPro" id="IPR053083">
    <property type="entry name" value="TF_kinase-domain_protein"/>
</dbReference>
<comment type="caution">
    <text evidence="2">The sequence shown here is derived from an EMBL/GenBank/DDBJ whole genome shotgun (WGS) entry which is preliminary data.</text>
</comment>